<keyword evidence="3 6" id="KW-0808">Transferase</keyword>
<keyword evidence="7" id="KW-1185">Reference proteome</keyword>
<dbReference type="GO" id="GO:0016757">
    <property type="term" value="F:glycosyltransferase activity"/>
    <property type="evidence" value="ECO:0007669"/>
    <property type="project" value="UniProtKB-KW"/>
</dbReference>
<dbReference type="RefSeq" id="WP_138659416.1">
    <property type="nucleotide sequence ID" value="NZ_VATY01000004.1"/>
</dbReference>
<dbReference type="OrthoDB" id="9771846at2"/>
<dbReference type="SUPFAM" id="SSF53448">
    <property type="entry name" value="Nucleotide-diphospho-sugar transferases"/>
    <property type="match status" value="1"/>
</dbReference>
<evidence type="ECO:0000256" key="1">
    <source>
        <dbReference type="ARBA" id="ARBA00006739"/>
    </source>
</evidence>
<dbReference type="Pfam" id="PF00535">
    <property type="entry name" value="Glycos_transf_2"/>
    <property type="match status" value="1"/>
</dbReference>
<evidence type="ECO:0000256" key="4">
    <source>
        <dbReference type="SAM" id="Phobius"/>
    </source>
</evidence>
<feature type="transmembrane region" description="Helical" evidence="4">
    <location>
        <begin position="262"/>
        <end position="284"/>
    </location>
</feature>
<keyword evidence="4" id="KW-0472">Membrane</keyword>
<dbReference type="Proteomes" id="UP000310314">
    <property type="component" value="Unassembled WGS sequence"/>
</dbReference>
<evidence type="ECO:0000313" key="7">
    <source>
        <dbReference type="Proteomes" id="UP000310314"/>
    </source>
</evidence>
<evidence type="ECO:0000256" key="2">
    <source>
        <dbReference type="ARBA" id="ARBA00022676"/>
    </source>
</evidence>
<evidence type="ECO:0000259" key="5">
    <source>
        <dbReference type="Pfam" id="PF00535"/>
    </source>
</evidence>
<keyword evidence="2" id="KW-0328">Glycosyltransferase</keyword>
<name>A0A5S3PHW4_9FLAO</name>
<dbReference type="Gene3D" id="3.90.550.10">
    <property type="entry name" value="Spore Coat Polysaccharide Biosynthesis Protein SpsA, Chain A"/>
    <property type="match status" value="1"/>
</dbReference>
<keyword evidence="4" id="KW-0812">Transmembrane</keyword>
<keyword evidence="4" id="KW-1133">Transmembrane helix</keyword>
<dbReference type="EMBL" id="VATY01000004">
    <property type="protein sequence ID" value="TMM53792.1"/>
    <property type="molecule type" value="Genomic_DNA"/>
</dbReference>
<comment type="caution">
    <text evidence="6">The sequence shown here is derived from an EMBL/GenBank/DDBJ whole genome shotgun (WGS) entry which is preliminary data.</text>
</comment>
<proteinExistence type="inferred from homology"/>
<protein>
    <submittedName>
        <fullName evidence="6">Glycosyltransferase family 2 protein</fullName>
    </submittedName>
</protein>
<reference evidence="6 7" key="1">
    <citation type="submission" date="2019-05" db="EMBL/GenBank/DDBJ databases">
        <authorList>
            <person name="Zhang J.-Y."/>
            <person name="Feg X."/>
            <person name="Du Z.-J."/>
        </authorList>
    </citation>
    <scope>NUCLEOTIDE SEQUENCE [LARGE SCALE GENOMIC DNA]</scope>
    <source>
        <strain evidence="6 7">RZ26</strain>
    </source>
</reference>
<dbReference type="PANTHER" id="PTHR43179:SF12">
    <property type="entry name" value="GALACTOFURANOSYLTRANSFERASE GLFT2"/>
    <property type="match status" value="1"/>
</dbReference>
<comment type="similarity">
    <text evidence="1">Belongs to the glycosyltransferase 2 family.</text>
</comment>
<dbReference type="AlphaFoldDB" id="A0A5S3PHW4"/>
<sequence>MQSIAILLTCFNRKEKTLNALEHLFVAYNRVKDTVQIEIYLTDDGSTDGTGEAVKSKYPKIHILQGNGQLYWAGGMRNSWKASLNHNHDFFLLLNDDTDTYESFFEELLETHQFCVKTYKQSGIYIGSTIDGVTKKISYGGNVFTNRFLAKYVKVIPNKKTPQECELGNANIQLVHKSVVEKIGVLSEGFHHGLADFDYTLKAKRENIPVLITPNILGVCTNDHDNPFETFHQLSLKERIKKLYNPVGLDFKSNLQYMRRNFIYRLPIVFLVGWLKVIFPKFYFNKLYKTRVR</sequence>
<feature type="domain" description="Glycosyltransferase 2-like" evidence="5">
    <location>
        <begin position="6"/>
        <end position="113"/>
    </location>
</feature>
<gene>
    <name evidence="6" type="ORF">FEE95_18005</name>
</gene>
<organism evidence="6 7">
    <name type="scientific">Maribacter algarum</name>
    <name type="common">ex Zhang et al. 2020</name>
    <dbReference type="NCBI Taxonomy" id="2578118"/>
    <lineage>
        <taxon>Bacteria</taxon>
        <taxon>Pseudomonadati</taxon>
        <taxon>Bacteroidota</taxon>
        <taxon>Flavobacteriia</taxon>
        <taxon>Flavobacteriales</taxon>
        <taxon>Flavobacteriaceae</taxon>
        <taxon>Maribacter</taxon>
    </lineage>
</organism>
<dbReference type="PANTHER" id="PTHR43179">
    <property type="entry name" value="RHAMNOSYLTRANSFERASE WBBL"/>
    <property type="match status" value="1"/>
</dbReference>
<accession>A0A5S3PHW4</accession>
<evidence type="ECO:0000313" key="6">
    <source>
        <dbReference type="EMBL" id="TMM53792.1"/>
    </source>
</evidence>
<evidence type="ECO:0000256" key="3">
    <source>
        <dbReference type="ARBA" id="ARBA00022679"/>
    </source>
</evidence>
<dbReference type="InterPro" id="IPR029044">
    <property type="entry name" value="Nucleotide-diphossugar_trans"/>
</dbReference>
<dbReference type="InterPro" id="IPR001173">
    <property type="entry name" value="Glyco_trans_2-like"/>
</dbReference>